<dbReference type="AlphaFoldDB" id="I6Z5R9"/>
<evidence type="ECO:0008006" key="3">
    <source>
        <dbReference type="Google" id="ProtNLM"/>
    </source>
</evidence>
<dbReference type="RefSeq" id="WP_014849618.1">
    <property type="nucleotide sequence ID" value="NC_018149.1"/>
</dbReference>
<dbReference type="HOGENOM" id="CLU_959157_0_0_14"/>
<proteinExistence type="predicted"/>
<dbReference type="STRING" id="1197325.WEN_00505"/>
<accession>I6Z5R9</accession>
<evidence type="ECO:0000313" key="1">
    <source>
        <dbReference type="EMBL" id="AFN64908.1"/>
    </source>
</evidence>
<evidence type="ECO:0000313" key="2">
    <source>
        <dbReference type="Proteomes" id="UP000009005"/>
    </source>
</evidence>
<dbReference type="KEGG" id="mwe:WEN_00505"/>
<protein>
    <recommendedName>
        <fullName evidence="3">DNA polymerase III subunit delta</fullName>
    </recommendedName>
</protein>
<keyword evidence="2" id="KW-1185">Reference proteome</keyword>
<sequence length="293" mass="35151">MIWIYLSKSLFSLEIKLEEFLSSFKKEKILHLKRVEFEELKNQLTQVSLFEEYSHFIFESYTGDLESLSQLFEKVSISSNVLITRVCEHKTLLPQKLIDKLEDKNYWLFEPNYSSKESYLTKLLERLELPKLPTKLLGLIKKEALNSHIQLKGVLTQLKLVVDSKEKLTENLVRNLIESNDVLPQLKNKYLFLEWYLSGRIKEWFLFLKSLSQTKTGSSELLMEFLKCLSYSLNFHFWNERNDSDTQEFIREFSYNFLIFMEREIFKIKSSWATEVVYFFWKNRPLNRLRLAI</sequence>
<dbReference type="EMBL" id="CP003703">
    <property type="protein sequence ID" value="AFN64908.1"/>
    <property type="molecule type" value="Genomic_DNA"/>
</dbReference>
<organism evidence="1 2">
    <name type="scientific">Mycoplasma wenyonii (strain Massachusetts)</name>
    <name type="common">Eperythrozoon wenyonii</name>
    <dbReference type="NCBI Taxonomy" id="1197325"/>
    <lineage>
        <taxon>Bacteria</taxon>
        <taxon>Bacillati</taxon>
        <taxon>Mycoplasmatota</taxon>
        <taxon>Mollicutes</taxon>
        <taxon>Mycoplasmataceae</taxon>
        <taxon>Mycoplasma</taxon>
    </lineage>
</organism>
<dbReference type="OrthoDB" id="396389at2"/>
<dbReference type="PATRIC" id="fig|1197325.3.peg.111"/>
<dbReference type="Proteomes" id="UP000009005">
    <property type="component" value="Chromosome"/>
</dbReference>
<name>I6Z5R9_MYCWM</name>
<gene>
    <name evidence="1" type="ordered locus">WEN_00505</name>
</gene>
<reference evidence="1 2" key="1">
    <citation type="journal article" date="2012" name="J. Bacteriol.">
        <title>Complete genome sequence of Mycoplasma wenyonii strain Massachusetts.</title>
        <authorList>
            <person name="Dos Santos A.P."/>
            <person name="Guimaraes A.M."/>
            <person name="do Nascimento N.C."/>
            <person name="Sanmiguel P.J."/>
            <person name="Messick J.B."/>
        </authorList>
    </citation>
    <scope>NUCLEOTIDE SEQUENCE [LARGE SCALE GENOMIC DNA]</scope>
    <source>
        <strain evidence="1 2">Massachusetts</strain>
    </source>
</reference>